<protein>
    <submittedName>
        <fullName evidence="1">Uncharacterized protein</fullName>
    </submittedName>
</protein>
<evidence type="ECO:0000313" key="2">
    <source>
        <dbReference type="Proteomes" id="UP001237642"/>
    </source>
</evidence>
<keyword evidence="2" id="KW-1185">Reference proteome</keyword>
<proteinExistence type="predicted"/>
<organism evidence="1 2">
    <name type="scientific">Heracleum sosnowskyi</name>
    <dbReference type="NCBI Taxonomy" id="360622"/>
    <lineage>
        <taxon>Eukaryota</taxon>
        <taxon>Viridiplantae</taxon>
        <taxon>Streptophyta</taxon>
        <taxon>Embryophyta</taxon>
        <taxon>Tracheophyta</taxon>
        <taxon>Spermatophyta</taxon>
        <taxon>Magnoliopsida</taxon>
        <taxon>eudicotyledons</taxon>
        <taxon>Gunneridae</taxon>
        <taxon>Pentapetalae</taxon>
        <taxon>asterids</taxon>
        <taxon>campanulids</taxon>
        <taxon>Apiales</taxon>
        <taxon>Apiaceae</taxon>
        <taxon>Apioideae</taxon>
        <taxon>apioid superclade</taxon>
        <taxon>Tordylieae</taxon>
        <taxon>Tordyliinae</taxon>
        <taxon>Heracleum</taxon>
    </lineage>
</organism>
<dbReference type="AlphaFoldDB" id="A0AAD8HKD6"/>
<comment type="caution">
    <text evidence="1">The sequence shown here is derived from an EMBL/GenBank/DDBJ whole genome shotgun (WGS) entry which is preliminary data.</text>
</comment>
<dbReference type="Proteomes" id="UP001237642">
    <property type="component" value="Unassembled WGS sequence"/>
</dbReference>
<evidence type="ECO:0000313" key="1">
    <source>
        <dbReference type="EMBL" id="KAK1367874.1"/>
    </source>
</evidence>
<reference evidence="1" key="1">
    <citation type="submission" date="2023-02" db="EMBL/GenBank/DDBJ databases">
        <title>Genome of toxic invasive species Heracleum sosnowskyi carries increased number of genes despite the absence of recent whole-genome duplications.</title>
        <authorList>
            <person name="Schelkunov M."/>
            <person name="Shtratnikova V."/>
            <person name="Makarenko M."/>
            <person name="Klepikova A."/>
            <person name="Omelchenko D."/>
            <person name="Novikova G."/>
            <person name="Obukhova E."/>
            <person name="Bogdanov V."/>
            <person name="Penin A."/>
            <person name="Logacheva M."/>
        </authorList>
    </citation>
    <scope>NUCLEOTIDE SEQUENCE</scope>
    <source>
        <strain evidence="1">Hsosn_3</strain>
        <tissue evidence="1">Leaf</tissue>
    </source>
</reference>
<name>A0AAD8HKD6_9APIA</name>
<accession>A0AAD8HKD6</accession>
<sequence length="185" mass="20846">MGDLVNFNHNQQDPAQILLAAFYHNLFDLGHTRTNSYLEAKNAHPNEFAAISVRARNNGHQEGVVGDTYLGREEIVLKGHHNHLQRGVCESFGRTTTCIIMKYITHNHPGIAGGFYYGGAGADIRKAHSMGLRILRHQVWNEWNRGHASIIAGNEIRCYVFHSSHKTYEYVGLVRAVAYGKVYTE</sequence>
<dbReference type="EMBL" id="JAUIZM010000008">
    <property type="protein sequence ID" value="KAK1367874.1"/>
    <property type="molecule type" value="Genomic_DNA"/>
</dbReference>
<gene>
    <name evidence="1" type="ORF">POM88_033966</name>
</gene>
<reference evidence="1" key="2">
    <citation type="submission" date="2023-05" db="EMBL/GenBank/DDBJ databases">
        <authorList>
            <person name="Schelkunov M.I."/>
        </authorList>
    </citation>
    <scope>NUCLEOTIDE SEQUENCE</scope>
    <source>
        <strain evidence="1">Hsosn_3</strain>
        <tissue evidence="1">Leaf</tissue>
    </source>
</reference>